<dbReference type="RefSeq" id="WP_331244618.1">
    <property type="nucleotide sequence ID" value="NZ_JAQSGJ010000082.1"/>
</dbReference>
<sequence length="143" mass="16273">MRKKDRNTLIMLFVTGVALVVDYIVLAKTVTTGNIGMFVILNLVVPLVLWSFTTVVVVQNYVIAKKNFAYALSSVLFTSCYYVATLRLPLESIILQVKLLKIIHIQSDATFTSVMMTLIYTFCLMQLICRLRQAMSLQRKELL</sequence>
<gene>
    <name evidence="2" type="ORF">PS435_15215</name>
</gene>
<dbReference type="EMBL" id="JAQSGK010000082">
    <property type="protein sequence ID" value="MEE6717189.1"/>
    <property type="molecule type" value="Genomic_DNA"/>
</dbReference>
<comment type="caution">
    <text evidence="2">The sequence shown here is derived from an EMBL/GenBank/DDBJ whole genome shotgun (WGS) entry which is preliminary data.</text>
</comment>
<keyword evidence="1" id="KW-0812">Transmembrane</keyword>
<organism evidence="2 3">
    <name type="scientific">Schleiferilactobacillus harbinensis</name>
    <dbReference type="NCBI Taxonomy" id="304207"/>
    <lineage>
        <taxon>Bacteria</taxon>
        <taxon>Bacillati</taxon>
        <taxon>Bacillota</taxon>
        <taxon>Bacilli</taxon>
        <taxon>Lactobacillales</taxon>
        <taxon>Lactobacillaceae</taxon>
        <taxon>Schleiferilactobacillus</taxon>
    </lineage>
</organism>
<keyword evidence="1" id="KW-1133">Transmembrane helix</keyword>
<feature type="transmembrane region" description="Helical" evidence="1">
    <location>
        <begin position="37"/>
        <end position="58"/>
    </location>
</feature>
<reference evidence="2 3" key="1">
    <citation type="submission" date="2023-02" db="EMBL/GenBank/DDBJ databases">
        <title>The predominant lactic acid bacteria and yeasts involved in the spontaneous fermentation of millet during the production of the traditional porridge Hausa koko in Ghana.</title>
        <authorList>
            <person name="Atter A."/>
            <person name="Diaz M."/>
        </authorList>
    </citation>
    <scope>NUCLEOTIDE SEQUENCE [LARGE SCALE GENOMIC DNA]</scope>
    <source>
        <strain evidence="2 3">FI11640</strain>
    </source>
</reference>
<protein>
    <submittedName>
        <fullName evidence="2">Uncharacterized protein</fullName>
    </submittedName>
</protein>
<keyword evidence="1" id="KW-0472">Membrane</keyword>
<accession>A0ABU7T3K5</accession>
<evidence type="ECO:0000256" key="1">
    <source>
        <dbReference type="SAM" id="Phobius"/>
    </source>
</evidence>
<feature type="transmembrane region" description="Helical" evidence="1">
    <location>
        <begin position="70"/>
        <end position="90"/>
    </location>
</feature>
<dbReference type="Proteomes" id="UP001330016">
    <property type="component" value="Unassembled WGS sequence"/>
</dbReference>
<keyword evidence="3" id="KW-1185">Reference proteome</keyword>
<evidence type="ECO:0000313" key="3">
    <source>
        <dbReference type="Proteomes" id="UP001330016"/>
    </source>
</evidence>
<name>A0ABU7T3K5_9LACO</name>
<feature type="transmembrane region" description="Helical" evidence="1">
    <location>
        <begin position="110"/>
        <end position="129"/>
    </location>
</feature>
<proteinExistence type="predicted"/>
<evidence type="ECO:0000313" key="2">
    <source>
        <dbReference type="EMBL" id="MEE6717189.1"/>
    </source>
</evidence>